<name>A0AA39ZSM9_9PEZI</name>
<gene>
    <name evidence="1" type="ORF">B0T21DRAFT_109175</name>
</gene>
<evidence type="ECO:0000313" key="2">
    <source>
        <dbReference type="Proteomes" id="UP001172159"/>
    </source>
</evidence>
<keyword evidence="2" id="KW-1185">Reference proteome</keyword>
<dbReference type="AlphaFoldDB" id="A0AA39ZSM9"/>
<dbReference type="PANTHER" id="PTHR28141">
    <property type="entry name" value="2',3'-CYCLIC-NUCLEOTIDE 3'-PHOSPHODIESTERASE"/>
    <property type="match status" value="1"/>
</dbReference>
<dbReference type="Gene3D" id="3.90.1140.10">
    <property type="entry name" value="Cyclic phosphodiesterase"/>
    <property type="match status" value="1"/>
</dbReference>
<dbReference type="Pfam" id="PF07823">
    <property type="entry name" value="CPDase"/>
    <property type="match status" value="1"/>
</dbReference>
<evidence type="ECO:0000313" key="1">
    <source>
        <dbReference type="EMBL" id="KAK0702912.1"/>
    </source>
</evidence>
<dbReference type="GO" id="GO:0004113">
    <property type="term" value="F:2',3'-cyclic-nucleotide 3'-phosphodiesterase activity"/>
    <property type="evidence" value="ECO:0007669"/>
    <property type="project" value="TreeGrafter"/>
</dbReference>
<dbReference type="PANTHER" id="PTHR28141:SF1">
    <property type="entry name" value="2',3'-CYCLIC-NUCLEOTIDE 3'-PHOSPHODIESTERASE"/>
    <property type="match status" value="1"/>
</dbReference>
<dbReference type="Proteomes" id="UP001172159">
    <property type="component" value="Unassembled WGS sequence"/>
</dbReference>
<reference evidence="1" key="1">
    <citation type="submission" date="2023-06" db="EMBL/GenBank/DDBJ databases">
        <title>Genome-scale phylogeny and comparative genomics of the fungal order Sordariales.</title>
        <authorList>
            <consortium name="Lawrence Berkeley National Laboratory"/>
            <person name="Hensen N."/>
            <person name="Bonometti L."/>
            <person name="Westerberg I."/>
            <person name="Brannstrom I.O."/>
            <person name="Guillou S."/>
            <person name="Cros-Aarteil S."/>
            <person name="Calhoun S."/>
            <person name="Haridas S."/>
            <person name="Kuo A."/>
            <person name="Mondo S."/>
            <person name="Pangilinan J."/>
            <person name="Riley R."/>
            <person name="Labutti K."/>
            <person name="Andreopoulos B."/>
            <person name="Lipzen A."/>
            <person name="Chen C."/>
            <person name="Yanf M."/>
            <person name="Daum C."/>
            <person name="Ng V."/>
            <person name="Clum A."/>
            <person name="Steindorff A."/>
            <person name="Ohm R."/>
            <person name="Martin F."/>
            <person name="Silar P."/>
            <person name="Natvig D."/>
            <person name="Lalanne C."/>
            <person name="Gautier V."/>
            <person name="Ament-Velasquez S.L."/>
            <person name="Kruys A."/>
            <person name="Hutchinson M.I."/>
            <person name="Powell A.J."/>
            <person name="Barry K."/>
            <person name="Miller A.N."/>
            <person name="Grigoriev I.V."/>
            <person name="Debuchy R."/>
            <person name="Gladieux P."/>
            <person name="Thoren M.H."/>
            <person name="Johannesson H."/>
        </authorList>
    </citation>
    <scope>NUCLEOTIDE SEQUENCE</scope>
    <source>
        <strain evidence="1">CBS 540.89</strain>
    </source>
</reference>
<comment type="caution">
    <text evidence="1">The sequence shown here is derived from an EMBL/GenBank/DDBJ whole genome shotgun (WGS) entry which is preliminary data.</text>
</comment>
<sequence length="148" mass="16490">MPGSSLWLVPPPDHPLSAILTNLISSTLPSEFPSEAASSPRVTPHFFSPHMTLTSDISPSVYGSDPQAWLDSIPLPFADSVKVRFGKVKSQEVFYRRCYISVGFEGVKDIAGVARARGVFREEDQNGEKTKQWLERWRAEFGPHVSLM</sequence>
<protein>
    <submittedName>
        <fullName evidence="1">2',3'-cyclic-nucleotide 3'-phosphodiesterase</fullName>
    </submittedName>
</protein>
<accession>A0AA39ZSM9</accession>
<organism evidence="1 2">
    <name type="scientific">Apiosordaria backusii</name>
    <dbReference type="NCBI Taxonomy" id="314023"/>
    <lineage>
        <taxon>Eukaryota</taxon>
        <taxon>Fungi</taxon>
        <taxon>Dikarya</taxon>
        <taxon>Ascomycota</taxon>
        <taxon>Pezizomycotina</taxon>
        <taxon>Sordariomycetes</taxon>
        <taxon>Sordariomycetidae</taxon>
        <taxon>Sordariales</taxon>
        <taxon>Lasiosphaeriaceae</taxon>
        <taxon>Apiosordaria</taxon>
    </lineage>
</organism>
<dbReference type="EMBL" id="JAUKTV010000023">
    <property type="protein sequence ID" value="KAK0702912.1"/>
    <property type="molecule type" value="Genomic_DNA"/>
</dbReference>
<proteinExistence type="predicted"/>
<dbReference type="InterPro" id="IPR012386">
    <property type="entry name" value="Cyclic-nucl_3Pdiesterase"/>
</dbReference>
<dbReference type="GO" id="GO:0009187">
    <property type="term" value="P:cyclic nucleotide metabolic process"/>
    <property type="evidence" value="ECO:0007669"/>
    <property type="project" value="TreeGrafter"/>
</dbReference>